<keyword evidence="1" id="KW-0472">Membrane</keyword>
<feature type="transmembrane region" description="Helical" evidence="1">
    <location>
        <begin position="77"/>
        <end position="96"/>
    </location>
</feature>
<dbReference type="Pfam" id="PF07456">
    <property type="entry name" value="Hpre_diP_synt_I"/>
    <property type="match status" value="1"/>
</dbReference>
<feature type="transmembrane region" description="Helical" evidence="1">
    <location>
        <begin position="7"/>
        <end position="26"/>
    </location>
</feature>
<gene>
    <name evidence="2" type="ORF">N7548_01905</name>
</gene>
<dbReference type="Proteomes" id="UP001177160">
    <property type="component" value="Unassembled WGS sequence"/>
</dbReference>
<evidence type="ECO:0000256" key="1">
    <source>
        <dbReference type="SAM" id="Phobius"/>
    </source>
</evidence>
<sequence>MTVKKLAMIAIFTGVASIINILESYVQLVPGTAFKIGFSNIVTLIILYVYGPKEAVTVVILRLIVTALFAPGTFNGVTFTLSLSGAIFSLITLIILKKLDLFGIMAVSAISSVMHVIGQIVAASYVITEAALFYAPIMLFLSVPAGILTGILAKRFLDSTKELFIEKKF</sequence>
<dbReference type="RefSeq" id="WP_263607723.1">
    <property type="nucleotide sequence ID" value="NZ_JAOVQM010000001.1"/>
</dbReference>
<dbReference type="InterPro" id="IPR010898">
    <property type="entry name" value="Hpre_diP_synth_I"/>
</dbReference>
<dbReference type="PIRSF" id="PIRSF027391">
    <property type="entry name" value="Hpre_diP_synt_I"/>
    <property type="match status" value="1"/>
</dbReference>
<protein>
    <submittedName>
        <fullName evidence="2">Gx transporter family protein</fullName>
    </submittedName>
</protein>
<proteinExistence type="predicted"/>
<dbReference type="Gene3D" id="1.10.1760.20">
    <property type="match status" value="1"/>
</dbReference>
<keyword evidence="1" id="KW-1133">Transmembrane helix</keyword>
<feature type="transmembrane region" description="Helical" evidence="1">
    <location>
        <begin position="133"/>
        <end position="153"/>
    </location>
</feature>
<name>A0ABT2Y4C8_9MOLU</name>
<feature type="transmembrane region" description="Helical" evidence="1">
    <location>
        <begin position="103"/>
        <end position="127"/>
    </location>
</feature>
<evidence type="ECO:0000313" key="3">
    <source>
        <dbReference type="Proteomes" id="UP001177160"/>
    </source>
</evidence>
<reference evidence="2" key="1">
    <citation type="submission" date="2022-09" db="EMBL/GenBank/DDBJ databases">
        <title>Novel Mycoplasma species identified in domestic and wild animals.</title>
        <authorList>
            <person name="Volokhov D.V."/>
            <person name="Furtak V.A."/>
            <person name="Zagorodnyaya T.A."/>
        </authorList>
    </citation>
    <scope>NUCLEOTIDE SEQUENCE</scope>
    <source>
        <strain evidence="2">Oakley</strain>
    </source>
</reference>
<evidence type="ECO:0000313" key="2">
    <source>
        <dbReference type="EMBL" id="MCV2231584.1"/>
    </source>
</evidence>
<comment type="caution">
    <text evidence="2">The sequence shown here is derived from an EMBL/GenBank/DDBJ whole genome shotgun (WGS) entry which is preliminary data.</text>
</comment>
<dbReference type="EMBL" id="JAOVQM010000001">
    <property type="protein sequence ID" value="MCV2231584.1"/>
    <property type="molecule type" value="Genomic_DNA"/>
</dbReference>
<feature type="transmembrane region" description="Helical" evidence="1">
    <location>
        <begin position="32"/>
        <end position="50"/>
    </location>
</feature>
<organism evidence="2 3">
    <name type="scientific">Paracholeplasma manati</name>
    <dbReference type="NCBI Taxonomy" id="591373"/>
    <lineage>
        <taxon>Bacteria</taxon>
        <taxon>Bacillati</taxon>
        <taxon>Mycoplasmatota</taxon>
        <taxon>Mollicutes</taxon>
        <taxon>Acholeplasmatales</taxon>
        <taxon>Acholeplasmataceae</taxon>
        <taxon>Paracholeplasma</taxon>
    </lineage>
</organism>
<dbReference type="InterPro" id="IPR014535">
    <property type="entry name" value="Hpre_diP_synt_I"/>
</dbReference>
<keyword evidence="1" id="KW-0812">Transmembrane</keyword>
<keyword evidence="3" id="KW-1185">Reference proteome</keyword>
<accession>A0ABT2Y4C8</accession>